<gene>
    <name evidence="3" type="ORF">CEP50_05150</name>
</gene>
<proteinExistence type="predicted"/>
<evidence type="ECO:0008006" key="5">
    <source>
        <dbReference type="Google" id="ProtNLM"/>
    </source>
</evidence>
<feature type="region of interest" description="Disordered" evidence="1">
    <location>
        <begin position="24"/>
        <end position="46"/>
    </location>
</feature>
<accession>A0A2T0GZ07</accession>
<dbReference type="PROSITE" id="PS51257">
    <property type="entry name" value="PROKAR_LIPOPROTEIN"/>
    <property type="match status" value="1"/>
</dbReference>
<organism evidence="3 4">
    <name type="scientific">Actinopolyspora mortivallis</name>
    <dbReference type="NCBI Taxonomy" id="33906"/>
    <lineage>
        <taxon>Bacteria</taxon>
        <taxon>Bacillati</taxon>
        <taxon>Actinomycetota</taxon>
        <taxon>Actinomycetes</taxon>
        <taxon>Actinopolysporales</taxon>
        <taxon>Actinopolysporaceae</taxon>
        <taxon>Actinopolyspora</taxon>
    </lineage>
</organism>
<dbReference type="STRING" id="1050202.GCA_000384035_02047"/>
<dbReference type="RefSeq" id="WP_106112777.1">
    <property type="nucleotide sequence ID" value="NZ_PVSR01000004.1"/>
</dbReference>
<reference evidence="3 4" key="1">
    <citation type="submission" date="2018-03" db="EMBL/GenBank/DDBJ databases">
        <title>Actinopolyspora mortivallis from Sahara, screening for active biomolecules.</title>
        <authorList>
            <person name="Selama O."/>
            <person name="Wellington E.M.H."/>
            <person name="Hacene H."/>
        </authorList>
    </citation>
    <scope>NUCLEOTIDE SEQUENCE [LARGE SCALE GENOMIC DNA]</scope>
    <source>
        <strain evidence="3 4">M5A</strain>
    </source>
</reference>
<dbReference type="InterPro" id="IPR024520">
    <property type="entry name" value="DUF3558"/>
</dbReference>
<dbReference type="Pfam" id="PF12079">
    <property type="entry name" value="DUF3558"/>
    <property type="match status" value="1"/>
</dbReference>
<feature type="signal peptide" evidence="2">
    <location>
        <begin position="1"/>
        <end position="21"/>
    </location>
</feature>
<dbReference type="AlphaFoldDB" id="A0A2T0GZ07"/>
<keyword evidence="4" id="KW-1185">Reference proteome</keyword>
<comment type="caution">
    <text evidence="3">The sequence shown here is derived from an EMBL/GenBank/DDBJ whole genome shotgun (WGS) entry which is preliminary data.</text>
</comment>
<dbReference type="Proteomes" id="UP000239352">
    <property type="component" value="Unassembled WGS sequence"/>
</dbReference>
<evidence type="ECO:0000256" key="1">
    <source>
        <dbReference type="SAM" id="MobiDB-lite"/>
    </source>
</evidence>
<feature type="chain" id="PRO_5038776147" description="DUF3558 domain-containing protein" evidence="2">
    <location>
        <begin position="22"/>
        <end position="195"/>
    </location>
</feature>
<dbReference type="EMBL" id="PVSR01000004">
    <property type="protein sequence ID" value="PRW64327.1"/>
    <property type="molecule type" value="Genomic_DNA"/>
</dbReference>
<protein>
    <recommendedName>
        <fullName evidence="5">DUF3558 domain-containing protein</fullName>
    </recommendedName>
</protein>
<evidence type="ECO:0000313" key="3">
    <source>
        <dbReference type="EMBL" id="PRW64327.1"/>
    </source>
</evidence>
<sequence>MPHHRLTRILLAAACTTAALAGCATSTPADTNPDTTHTTTSSSEDPFAIPQPLNLAAITNPCHLLTQQQTTTLNAGPPQPNGKSAWGEQQCKWRNQQMTISIAPNTQQSQGLEYTAFTNTEDGKPTHRIEDYPAVYGIGKTDLRCSTSVGVTRKNSFYVSFTVGTEGRGNPEYSDPCAMSDKIAGMVLDNLPPAQ</sequence>
<evidence type="ECO:0000256" key="2">
    <source>
        <dbReference type="SAM" id="SignalP"/>
    </source>
</evidence>
<dbReference type="InParanoid" id="A0A2T0GZ07"/>
<keyword evidence="2" id="KW-0732">Signal</keyword>
<evidence type="ECO:0000313" key="4">
    <source>
        <dbReference type="Proteomes" id="UP000239352"/>
    </source>
</evidence>
<name>A0A2T0GZ07_ACTMO</name>